<evidence type="ECO:0000313" key="1">
    <source>
        <dbReference type="EMBL" id="CAJ2674423.1"/>
    </source>
</evidence>
<sequence length="153" mass="17491">MALSGKVESEVEIEAPAAKFYNVFRKQLEHLPNITTHIHDAKVHEGDWENVGSVKHWEFTIDGKKVSAKAKIESIDDENKVITYSIFDGEFSEKYKSLKSIIQVIDKEHGGGIVKWTYEYEKLKEDIIGLSPELFLDFAIKITKDIDAHLVKE</sequence>
<name>A0ACB0M192_TRIPR</name>
<organism evidence="1 2">
    <name type="scientific">Trifolium pratense</name>
    <name type="common">Red clover</name>
    <dbReference type="NCBI Taxonomy" id="57577"/>
    <lineage>
        <taxon>Eukaryota</taxon>
        <taxon>Viridiplantae</taxon>
        <taxon>Streptophyta</taxon>
        <taxon>Embryophyta</taxon>
        <taxon>Tracheophyta</taxon>
        <taxon>Spermatophyta</taxon>
        <taxon>Magnoliopsida</taxon>
        <taxon>eudicotyledons</taxon>
        <taxon>Gunneridae</taxon>
        <taxon>Pentapetalae</taxon>
        <taxon>rosids</taxon>
        <taxon>fabids</taxon>
        <taxon>Fabales</taxon>
        <taxon>Fabaceae</taxon>
        <taxon>Papilionoideae</taxon>
        <taxon>50 kb inversion clade</taxon>
        <taxon>NPAAA clade</taxon>
        <taxon>Hologalegina</taxon>
        <taxon>IRL clade</taxon>
        <taxon>Trifolieae</taxon>
        <taxon>Trifolium</taxon>
    </lineage>
</organism>
<gene>
    <name evidence="1" type="ORF">MILVUS5_LOCUS37679</name>
</gene>
<accession>A0ACB0M192</accession>
<dbReference type="Proteomes" id="UP001177021">
    <property type="component" value="Unassembled WGS sequence"/>
</dbReference>
<reference evidence="1" key="1">
    <citation type="submission" date="2023-10" db="EMBL/GenBank/DDBJ databases">
        <authorList>
            <person name="Rodriguez Cubillos JULIANA M."/>
            <person name="De Vega J."/>
        </authorList>
    </citation>
    <scope>NUCLEOTIDE SEQUENCE</scope>
</reference>
<comment type="caution">
    <text evidence="1">The sequence shown here is derived from an EMBL/GenBank/DDBJ whole genome shotgun (WGS) entry which is preliminary data.</text>
</comment>
<proteinExistence type="predicted"/>
<keyword evidence="2" id="KW-1185">Reference proteome</keyword>
<dbReference type="EMBL" id="CASHSV030000716">
    <property type="protein sequence ID" value="CAJ2674423.1"/>
    <property type="molecule type" value="Genomic_DNA"/>
</dbReference>
<protein>
    <submittedName>
        <fullName evidence="1">Uncharacterized protein</fullName>
    </submittedName>
</protein>
<evidence type="ECO:0000313" key="2">
    <source>
        <dbReference type="Proteomes" id="UP001177021"/>
    </source>
</evidence>